<dbReference type="AlphaFoldDB" id="A0A5C6BWA1"/>
<protein>
    <submittedName>
        <fullName evidence="1">Uncharacterized protein</fullName>
    </submittedName>
</protein>
<keyword evidence="2" id="KW-1185">Reference proteome</keyword>
<dbReference type="Proteomes" id="UP000316304">
    <property type="component" value="Unassembled WGS sequence"/>
</dbReference>
<evidence type="ECO:0000313" key="1">
    <source>
        <dbReference type="EMBL" id="TWU15024.1"/>
    </source>
</evidence>
<gene>
    <name evidence="1" type="ORF">Pla52o_55610</name>
</gene>
<accession>A0A5C6BWA1</accession>
<reference evidence="1 2" key="1">
    <citation type="submission" date="2019-02" db="EMBL/GenBank/DDBJ databases">
        <title>Deep-cultivation of Planctomycetes and their phenomic and genomic characterization uncovers novel biology.</title>
        <authorList>
            <person name="Wiegand S."/>
            <person name="Jogler M."/>
            <person name="Boedeker C."/>
            <person name="Pinto D."/>
            <person name="Vollmers J."/>
            <person name="Rivas-Marin E."/>
            <person name="Kohn T."/>
            <person name="Peeters S.H."/>
            <person name="Heuer A."/>
            <person name="Rast P."/>
            <person name="Oberbeckmann S."/>
            <person name="Bunk B."/>
            <person name="Jeske O."/>
            <person name="Meyerdierks A."/>
            <person name="Storesund J.E."/>
            <person name="Kallscheuer N."/>
            <person name="Luecker S."/>
            <person name="Lage O.M."/>
            <person name="Pohl T."/>
            <person name="Merkel B.J."/>
            <person name="Hornburger P."/>
            <person name="Mueller R.-W."/>
            <person name="Bruemmer F."/>
            <person name="Labrenz M."/>
            <person name="Spormann A.M."/>
            <person name="Op Den Camp H."/>
            <person name="Overmann J."/>
            <person name="Amann R."/>
            <person name="Jetten M.S.M."/>
            <person name="Mascher T."/>
            <person name="Medema M.H."/>
            <person name="Devos D.P."/>
            <person name="Kaster A.-K."/>
            <person name="Ovreas L."/>
            <person name="Rohde M."/>
            <person name="Galperin M.Y."/>
            <person name="Jogler C."/>
        </authorList>
    </citation>
    <scope>NUCLEOTIDE SEQUENCE [LARGE SCALE GENOMIC DNA]</scope>
    <source>
        <strain evidence="1 2">Pla52o</strain>
    </source>
</reference>
<dbReference type="EMBL" id="SJPT01000016">
    <property type="protein sequence ID" value="TWU15024.1"/>
    <property type="molecule type" value="Genomic_DNA"/>
</dbReference>
<evidence type="ECO:0000313" key="2">
    <source>
        <dbReference type="Proteomes" id="UP000316304"/>
    </source>
</evidence>
<name>A0A5C6BWA1_9BACT</name>
<proteinExistence type="predicted"/>
<comment type="caution">
    <text evidence="1">The sequence shown here is derived from an EMBL/GenBank/DDBJ whole genome shotgun (WGS) entry which is preliminary data.</text>
</comment>
<organism evidence="1 2">
    <name type="scientific">Novipirellula galeiformis</name>
    <dbReference type="NCBI Taxonomy" id="2528004"/>
    <lineage>
        <taxon>Bacteria</taxon>
        <taxon>Pseudomonadati</taxon>
        <taxon>Planctomycetota</taxon>
        <taxon>Planctomycetia</taxon>
        <taxon>Pirellulales</taxon>
        <taxon>Pirellulaceae</taxon>
        <taxon>Novipirellula</taxon>
    </lineage>
</organism>
<sequence>MLERARTNLAPLRLLLHYIADKNIWGKKMRDVGKEFGVVISPDLIFIFLPDIFLSTKTIGAVGLNRRSQSKQRHRAVLVCPV</sequence>